<feature type="transmembrane region" description="Helical" evidence="1">
    <location>
        <begin position="7"/>
        <end position="29"/>
    </location>
</feature>
<proteinExistence type="predicted"/>
<evidence type="ECO:0000256" key="1">
    <source>
        <dbReference type="SAM" id="Phobius"/>
    </source>
</evidence>
<organism evidence="2">
    <name type="scientific">Anguilla anguilla</name>
    <name type="common">European freshwater eel</name>
    <name type="synonym">Muraena anguilla</name>
    <dbReference type="NCBI Taxonomy" id="7936"/>
    <lineage>
        <taxon>Eukaryota</taxon>
        <taxon>Metazoa</taxon>
        <taxon>Chordata</taxon>
        <taxon>Craniata</taxon>
        <taxon>Vertebrata</taxon>
        <taxon>Euteleostomi</taxon>
        <taxon>Actinopterygii</taxon>
        <taxon>Neopterygii</taxon>
        <taxon>Teleostei</taxon>
        <taxon>Anguilliformes</taxon>
        <taxon>Anguillidae</taxon>
        <taxon>Anguilla</taxon>
    </lineage>
</organism>
<reference evidence="2" key="1">
    <citation type="submission" date="2014-11" db="EMBL/GenBank/DDBJ databases">
        <authorList>
            <person name="Amaro Gonzalez C."/>
        </authorList>
    </citation>
    <scope>NUCLEOTIDE SEQUENCE</scope>
</reference>
<keyword evidence="1" id="KW-0472">Membrane</keyword>
<keyword evidence="1" id="KW-0812">Transmembrane</keyword>
<protein>
    <submittedName>
        <fullName evidence="2">Uncharacterized protein</fullName>
    </submittedName>
</protein>
<reference evidence="2" key="2">
    <citation type="journal article" date="2015" name="Fish Shellfish Immunol.">
        <title>Early steps in the European eel (Anguilla anguilla)-Vibrio vulnificus interaction in the gills: Role of the RtxA13 toxin.</title>
        <authorList>
            <person name="Callol A."/>
            <person name="Pajuelo D."/>
            <person name="Ebbesson L."/>
            <person name="Teles M."/>
            <person name="MacKenzie S."/>
            <person name="Amaro C."/>
        </authorList>
    </citation>
    <scope>NUCLEOTIDE SEQUENCE</scope>
</reference>
<keyword evidence="1" id="KW-1133">Transmembrane helix</keyword>
<dbReference type="EMBL" id="GBXM01029515">
    <property type="protein sequence ID" value="JAH79062.1"/>
    <property type="molecule type" value="Transcribed_RNA"/>
</dbReference>
<name>A0A0E9VLX3_ANGAN</name>
<dbReference type="AlphaFoldDB" id="A0A0E9VLX3"/>
<evidence type="ECO:0000313" key="2">
    <source>
        <dbReference type="EMBL" id="JAH79062.1"/>
    </source>
</evidence>
<accession>A0A0E9VLX3</accession>
<sequence length="30" mass="3329">MFGTEENVAVAVNLLSWGCLLAVSLMQWFV</sequence>